<organism evidence="2 3">
    <name type="scientific">Polistes dominula</name>
    <name type="common">European paper wasp</name>
    <name type="synonym">Vespa dominula</name>
    <dbReference type="NCBI Taxonomy" id="743375"/>
    <lineage>
        <taxon>Eukaryota</taxon>
        <taxon>Metazoa</taxon>
        <taxon>Ecdysozoa</taxon>
        <taxon>Arthropoda</taxon>
        <taxon>Hexapoda</taxon>
        <taxon>Insecta</taxon>
        <taxon>Pterygota</taxon>
        <taxon>Neoptera</taxon>
        <taxon>Endopterygota</taxon>
        <taxon>Hymenoptera</taxon>
        <taxon>Apocrita</taxon>
        <taxon>Aculeata</taxon>
        <taxon>Vespoidea</taxon>
        <taxon>Vespidae</taxon>
        <taxon>Polistinae</taxon>
        <taxon>Polistini</taxon>
        <taxon>Polistes</taxon>
    </lineage>
</organism>
<dbReference type="RefSeq" id="XP_015179222.1">
    <property type="nucleotide sequence ID" value="XM_015323736.1"/>
</dbReference>
<accession>A0ABM1IG85</accession>
<dbReference type="InterPro" id="IPR049012">
    <property type="entry name" value="Mutator_transp_dom"/>
</dbReference>
<name>A0ABM1IG85_POLDO</name>
<sequence>MGSRLRELVNKNIETVEKGKGKLTAKVIDKLTVYYGLAIRRNCDSVDNMRNAIWGTYYHYCSTDEKPQHEMCPGGEGSWCSWQQALATDTLSSYTHDYPTLPADVAETIYPIYEDLSNVKLLERCVGGFTQNDNESYNQLIWKITPKIVPCGSKIVEIAAYIAAGMVNEEDAERVMISNARAHGSTREGRMARRQHQLDLLEATGTAEGLSYGPEIDDTI</sequence>
<keyword evidence="2" id="KW-1185">Reference proteome</keyword>
<dbReference type="Proteomes" id="UP000694924">
    <property type="component" value="Unplaced"/>
</dbReference>
<evidence type="ECO:0000313" key="2">
    <source>
        <dbReference type="Proteomes" id="UP000694924"/>
    </source>
</evidence>
<evidence type="ECO:0000313" key="3">
    <source>
        <dbReference type="RefSeq" id="XP_015179222.1"/>
    </source>
</evidence>
<proteinExistence type="predicted"/>
<evidence type="ECO:0000259" key="1">
    <source>
        <dbReference type="Pfam" id="PF20700"/>
    </source>
</evidence>
<dbReference type="Pfam" id="PF20700">
    <property type="entry name" value="Mutator"/>
    <property type="match status" value="1"/>
</dbReference>
<reference evidence="3" key="1">
    <citation type="submission" date="2025-08" db="UniProtKB">
        <authorList>
            <consortium name="RefSeq"/>
        </authorList>
    </citation>
    <scope>IDENTIFICATION</scope>
</reference>
<protein>
    <submittedName>
        <fullName evidence="3">Uncharacterized protein LOC107067854 isoform X2</fullName>
    </submittedName>
</protein>
<feature type="domain" description="Mutator-like transposase" evidence="1">
    <location>
        <begin position="1"/>
        <end position="80"/>
    </location>
</feature>
<gene>
    <name evidence="3" type="primary">LOC107067854</name>
</gene>
<dbReference type="GeneID" id="107067854"/>